<name>A0A646KSK9_STRJU</name>
<dbReference type="Proteomes" id="UP000419138">
    <property type="component" value="Unassembled WGS sequence"/>
</dbReference>
<keyword evidence="3" id="KW-1185">Reference proteome</keyword>
<protein>
    <submittedName>
        <fullName evidence="2">Uncharacterized protein</fullName>
    </submittedName>
</protein>
<evidence type="ECO:0000256" key="1">
    <source>
        <dbReference type="SAM" id="MobiDB-lite"/>
    </source>
</evidence>
<accession>A0A646KSK9</accession>
<feature type="region of interest" description="Disordered" evidence="1">
    <location>
        <begin position="60"/>
        <end position="85"/>
    </location>
</feature>
<reference evidence="2 3" key="1">
    <citation type="submission" date="2019-05" db="EMBL/GenBank/DDBJ databases">
        <title>Comparative genomics and metabolomics analyses of clavulanic acid producing Streptomyces species provides insight into specialized metabolism and evolution of beta-lactam biosynthetic gene clusters.</title>
        <authorList>
            <person name="Moore M.A."/>
            <person name="Cruz-Morales P."/>
            <person name="Barona Gomez F."/>
            <person name="Kapil T."/>
        </authorList>
    </citation>
    <scope>NUCLEOTIDE SEQUENCE [LARGE SCALE GENOMIC DNA]</scope>
    <source>
        <strain evidence="2 3">NRRL 5741</strain>
    </source>
</reference>
<dbReference type="EMBL" id="VCLA01000197">
    <property type="protein sequence ID" value="MQT05070.1"/>
    <property type="molecule type" value="Genomic_DNA"/>
</dbReference>
<comment type="caution">
    <text evidence="2">The sequence shown here is derived from an EMBL/GenBank/DDBJ whole genome shotgun (WGS) entry which is preliminary data.</text>
</comment>
<evidence type="ECO:0000313" key="3">
    <source>
        <dbReference type="Proteomes" id="UP000419138"/>
    </source>
</evidence>
<dbReference type="AlphaFoldDB" id="A0A646KSK9"/>
<proteinExistence type="predicted"/>
<gene>
    <name evidence="2" type="ORF">FF041_34530</name>
</gene>
<organism evidence="2 3">
    <name type="scientific">Streptomyces jumonjinensis</name>
    <dbReference type="NCBI Taxonomy" id="1945"/>
    <lineage>
        <taxon>Bacteria</taxon>
        <taxon>Bacillati</taxon>
        <taxon>Actinomycetota</taxon>
        <taxon>Actinomycetes</taxon>
        <taxon>Kitasatosporales</taxon>
        <taxon>Streptomycetaceae</taxon>
        <taxon>Streptomyces</taxon>
    </lineage>
</organism>
<sequence length="375" mass="39175">MAPTTVERRGKLAHGVPTRHARTEAGAKAAAANYTVVAGTSAFLTDRDTRHRALSVMTARESRAGATKQADHAVEQASTDLDTDRTGLKKSQTVAGTGVLSAATLGFDIHKATIRLWTTTVRGTPQGSVPPRADFHSVTVSLIWESNDWKLERTSSTRGLVAPIDVRQTTSAAADFSNYADSTAINPVFSGATADSGFPSAYGRDERGAHAAATSAAMLHGDARVFADADWRHRMLEATAAPDVLDTVTADADSTADLVVENRALGEDGRTADGGLLVTRTAVLGTRSISVSDQAASVELWTASIGGVAGNDETERPQIGFLRMTVDLTWADGTWKTTAVTPGEPLVPSFALTVPASPANSFVAVGGEKHAPALA</sequence>
<evidence type="ECO:0000313" key="2">
    <source>
        <dbReference type="EMBL" id="MQT05070.1"/>
    </source>
</evidence>